<dbReference type="Pfam" id="PF13921">
    <property type="entry name" value="Myb_DNA-bind_6"/>
    <property type="match status" value="1"/>
</dbReference>
<dbReference type="GO" id="GO:0005634">
    <property type="term" value="C:nucleus"/>
    <property type="evidence" value="ECO:0007669"/>
    <property type="project" value="TreeGrafter"/>
</dbReference>
<evidence type="ECO:0000313" key="5">
    <source>
        <dbReference type="Proteomes" id="UP001049176"/>
    </source>
</evidence>
<dbReference type="GO" id="GO:0000981">
    <property type="term" value="F:DNA-binding transcription factor activity, RNA polymerase II-specific"/>
    <property type="evidence" value="ECO:0007669"/>
    <property type="project" value="TreeGrafter"/>
</dbReference>
<dbReference type="KEGG" id="more:E1B28_010161"/>
<dbReference type="RefSeq" id="XP_043007576.1">
    <property type="nucleotide sequence ID" value="XM_043155114.1"/>
</dbReference>
<feature type="compositionally biased region" description="Polar residues" evidence="1">
    <location>
        <begin position="1"/>
        <end position="10"/>
    </location>
</feature>
<dbReference type="CDD" id="cd00167">
    <property type="entry name" value="SANT"/>
    <property type="match status" value="2"/>
</dbReference>
<dbReference type="InterPro" id="IPR009057">
    <property type="entry name" value="Homeodomain-like_sf"/>
</dbReference>
<accession>A0A9P7RWJ2</accession>
<dbReference type="SUPFAM" id="SSF46689">
    <property type="entry name" value="Homeodomain-like"/>
    <property type="match status" value="1"/>
</dbReference>
<dbReference type="GO" id="GO:0000278">
    <property type="term" value="P:mitotic cell cycle"/>
    <property type="evidence" value="ECO:0007669"/>
    <property type="project" value="TreeGrafter"/>
</dbReference>
<dbReference type="InterPro" id="IPR017930">
    <property type="entry name" value="Myb_dom"/>
</dbReference>
<feature type="region of interest" description="Disordered" evidence="1">
    <location>
        <begin position="235"/>
        <end position="256"/>
    </location>
</feature>
<dbReference type="SMART" id="SM00717">
    <property type="entry name" value="SANT"/>
    <property type="match status" value="2"/>
</dbReference>
<dbReference type="Gene3D" id="1.10.10.60">
    <property type="entry name" value="Homeodomain-like"/>
    <property type="match status" value="2"/>
</dbReference>
<keyword evidence="5" id="KW-1185">Reference proteome</keyword>
<gene>
    <name evidence="4" type="ORF">E1B28_010161</name>
</gene>
<dbReference type="PROSITE" id="PS50090">
    <property type="entry name" value="MYB_LIKE"/>
    <property type="match status" value="2"/>
</dbReference>
<dbReference type="PANTHER" id="PTHR45614:SF25">
    <property type="entry name" value="MYB PROTEIN"/>
    <property type="match status" value="1"/>
</dbReference>
<feature type="domain" description="Myb-like" evidence="2">
    <location>
        <begin position="61"/>
        <end position="106"/>
    </location>
</feature>
<feature type="domain" description="HTH myb-type" evidence="3">
    <location>
        <begin position="112"/>
        <end position="162"/>
    </location>
</feature>
<dbReference type="AlphaFoldDB" id="A0A9P7RWJ2"/>
<name>A0A9P7RWJ2_9AGAR</name>
<evidence type="ECO:0000259" key="3">
    <source>
        <dbReference type="PROSITE" id="PS51294"/>
    </source>
</evidence>
<evidence type="ECO:0000313" key="4">
    <source>
        <dbReference type="EMBL" id="KAG7091106.1"/>
    </source>
</evidence>
<dbReference type="InterPro" id="IPR050560">
    <property type="entry name" value="MYB_TF"/>
</dbReference>
<organism evidence="4 5">
    <name type="scientific">Marasmius oreades</name>
    <name type="common">fairy-ring Marasmius</name>
    <dbReference type="NCBI Taxonomy" id="181124"/>
    <lineage>
        <taxon>Eukaryota</taxon>
        <taxon>Fungi</taxon>
        <taxon>Dikarya</taxon>
        <taxon>Basidiomycota</taxon>
        <taxon>Agaricomycotina</taxon>
        <taxon>Agaricomycetes</taxon>
        <taxon>Agaricomycetidae</taxon>
        <taxon>Agaricales</taxon>
        <taxon>Marasmiineae</taxon>
        <taxon>Marasmiaceae</taxon>
        <taxon>Marasmius</taxon>
    </lineage>
</organism>
<dbReference type="GO" id="GO:0045944">
    <property type="term" value="P:positive regulation of transcription by RNA polymerase II"/>
    <property type="evidence" value="ECO:0007669"/>
    <property type="project" value="TreeGrafter"/>
</dbReference>
<dbReference type="PANTHER" id="PTHR45614">
    <property type="entry name" value="MYB PROTEIN-RELATED"/>
    <property type="match status" value="1"/>
</dbReference>
<reference evidence="4" key="1">
    <citation type="journal article" date="2021" name="Genome Biol. Evol.">
        <title>The assembled and annotated genome of the fairy-ring fungus Marasmius oreades.</title>
        <authorList>
            <person name="Hiltunen M."/>
            <person name="Ament-Velasquez S.L."/>
            <person name="Johannesson H."/>
        </authorList>
    </citation>
    <scope>NUCLEOTIDE SEQUENCE</scope>
    <source>
        <strain evidence="4">03SP1</strain>
    </source>
</reference>
<dbReference type="GeneID" id="66079237"/>
<sequence length="256" mass="28972">MSRQLNNMNPQHPIGPSAPYPEHDLLLHTIDQCPDMDNWDPGHEQYGDHVDYEKPCRKGTRGAWSSEEDRLLIQAVQTYGSKWSLVAGVVKTRSSTQCARRWSDTLDPRIDKSPWTPEQDQLLLQAVAKHGRTWANIAKMYFRGRTGLALKNRYTVIGKPKTGSMSPVDMTYEPSRRSPETHFSGSHYSTMDNQYSYPQWSASSSQAMQMPQPGYWPPGDPSVAGFGVIQTPQPYPYDPSQGQNIQYPPSMYPSGY</sequence>
<feature type="region of interest" description="Disordered" evidence="1">
    <location>
        <begin position="1"/>
        <end position="21"/>
    </location>
</feature>
<proteinExistence type="predicted"/>
<evidence type="ECO:0000259" key="2">
    <source>
        <dbReference type="PROSITE" id="PS50090"/>
    </source>
</evidence>
<feature type="domain" description="Myb-like" evidence="2">
    <location>
        <begin position="107"/>
        <end position="154"/>
    </location>
</feature>
<dbReference type="EMBL" id="CM032186">
    <property type="protein sequence ID" value="KAG7091106.1"/>
    <property type="molecule type" value="Genomic_DNA"/>
</dbReference>
<evidence type="ECO:0000256" key="1">
    <source>
        <dbReference type="SAM" id="MobiDB-lite"/>
    </source>
</evidence>
<dbReference type="InterPro" id="IPR001005">
    <property type="entry name" value="SANT/Myb"/>
</dbReference>
<dbReference type="OrthoDB" id="2143914at2759"/>
<dbReference type="GO" id="GO:0000978">
    <property type="term" value="F:RNA polymerase II cis-regulatory region sequence-specific DNA binding"/>
    <property type="evidence" value="ECO:0007669"/>
    <property type="project" value="TreeGrafter"/>
</dbReference>
<dbReference type="PROSITE" id="PS51294">
    <property type="entry name" value="HTH_MYB"/>
    <property type="match status" value="2"/>
</dbReference>
<feature type="domain" description="HTH myb-type" evidence="3">
    <location>
        <begin position="61"/>
        <end position="110"/>
    </location>
</feature>
<dbReference type="Proteomes" id="UP001049176">
    <property type="component" value="Chromosome 6"/>
</dbReference>
<protein>
    <submittedName>
        <fullName evidence="4">Uncharacterized protein</fullName>
    </submittedName>
</protein>
<comment type="caution">
    <text evidence="4">The sequence shown here is derived from an EMBL/GenBank/DDBJ whole genome shotgun (WGS) entry which is preliminary data.</text>
</comment>